<gene>
    <name evidence="1" type="ORF">ACH5RR_008335</name>
</gene>
<sequence length="78" mass="8671">MIGTRAGNPCLIQPCACHWPGKANLSATTDMDMQRKCPDLVALLYIPGYYVDTFFDDFSLAPLLQNSHIFCPEVLCDC</sequence>
<proteinExistence type="predicted"/>
<name>A0ABD3ACZ2_9GENT</name>
<reference evidence="1 2" key="1">
    <citation type="submission" date="2024-11" db="EMBL/GenBank/DDBJ databases">
        <title>A near-complete genome assembly of Cinchona calisaya.</title>
        <authorList>
            <person name="Lian D.C."/>
            <person name="Zhao X.W."/>
            <person name="Wei L."/>
        </authorList>
    </citation>
    <scope>NUCLEOTIDE SEQUENCE [LARGE SCALE GENOMIC DNA]</scope>
    <source>
        <tissue evidence="1">Nenye</tissue>
    </source>
</reference>
<accession>A0ABD3ACZ2</accession>
<keyword evidence="2" id="KW-1185">Reference proteome</keyword>
<dbReference type="AlphaFoldDB" id="A0ABD3ACZ2"/>
<comment type="caution">
    <text evidence="1">The sequence shown here is derived from an EMBL/GenBank/DDBJ whole genome shotgun (WGS) entry which is preliminary data.</text>
</comment>
<protein>
    <submittedName>
        <fullName evidence="1">Uncharacterized protein</fullName>
    </submittedName>
</protein>
<dbReference type="EMBL" id="JBJUIK010000004">
    <property type="protein sequence ID" value="KAL3529013.1"/>
    <property type="molecule type" value="Genomic_DNA"/>
</dbReference>
<evidence type="ECO:0000313" key="2">
    <source>
        <dbReference type="Proteomes" id="UP001630127"/>
    </source>
</evidence>
<organism evidence="1 2">
    <name type="scientific">Cinchona calisaya</name>
    <dbReference type="NCBI Taxonomy" id="153742"/>
    <lineage>
        <taxon>Eukaryota</taxon>
        <taxon>Viridiplantae</taxon>
        <taxon>Streptophyta</taxon>
        <taxon>Embryophyta</taxon>
        <taxon>Tracheophyta</taxon>
        <taxon>Spermatophyta</taxon>
        <taxon>Magnoliopsida</taxon>
        <taxon>eudicotyledons</taxon>
        <taxon>Gunneridae</taxon>
        <taxon>Pentapetalae</taxon>
        <taxon>asterids</taxon>
        <taxon>lamiids</taxon>
        <taxon>Gentianales</taxon>
        <taxon>Rubiaceae</taxon>
        <taxon>Cinchonoideae</taxon>
        <taxon>Cinchoneae</taxon>
        <taxon>Cinchona</taxon>
    </lineage>
</organism>
<dbReference type="Proteomes" id="UP001630127">
    <property type="component" value="Unassembled WGS sequence"/>
</dbReference>
<evidence type="ECO:0000313" key="1">
    <source>
        <dbReference type="EMBL" id="KAL3529013.1"/>
    </source>
</evidence>